<comment type="catalytic activity">
    <reaction evidence="4">
        <text>2-C-methyl-D-erythritol 4-phosphate + CTP + H(+) = 4-CDP-2-C-methyl-D-erythritol + diphosphate</text>
        <dbReference type="Rhea" id="RHEA:13429"/>
        <dbReference type="ChEBI" id="CHEBI:15378"/>
        <dbReference type="ChEBI" id="CHEBI:33019"/>
        <dbReference type="ChEBI" id="CHEBI:37563"/>
        <dbReference type="ChEBI" id="CHEBI:57823"/>
        <dbReference type="ChEBI" id="CHEBI:58262"/>
        <dbReference type="EC" id="2.7.7.60"/>
    </reaction>
</comment>
<keyword evidence="6" id="KW-1185">Reference proteome</keyword>
<reference evidence="5 6" key="1">
    <citation type="submission" date="2020-08" db="EMBL/GenBank/DDBJ databases">
        <title>Genome public.</title>
        <authorList>
            <person name="Liu C."/>
            <person name="Sun Q."/>
        </authorList>
    </citation>
    <scope>NUCLEOTIDE SEQUENCE [LARGE SCALE GENOMIC DNA]</scope>
    <source>
        <strain evidence="5 6">M29</strain>
    </source>
</reference>
<dbReference type="EMBL" id="JACOQG010000020">
    <property type="protein sequence ID" value="MBC5780352.1"/>
    <property type="molecule type" value="Genomic_DNA"/>
</dbReference>
<comment type="similarity">
    <text evidence="4">Belongs to the IspD/TarI cytidylyltransferase family. IspD subfamily.</text>
</comment>
<dbReference type="InterPro" id="IPR029044">
    <property type="entry name" value="Nucleotide-diphossugar_trans"/>
</dbReference>
<dbReference type="InterPro" id="IPR034683">
    <property type="entry name" value="IspD/TarI"/>
</dbReference>
<evidence type="ECO:0000313" key="6">
    <source>
        <dbReference type="Proteomes" id="UP000649826"/>
    </source>
</evidence>
<feature type="site" description="Positions MEP for the nucleophilic attack" evidence="4">
    <location>
        <position position="158"/>
    </location>
</feature>
<dbReference type="InterPro" id="IPR001228">
    <property type="entry name" value="IspD"/>
</dbReference>
<keyword evidence="2 4" id="KW-0548">Nucleotidyltransferase</keyword>
<feature type="site" description="Transition state stabilizer" evidence="4">
    <location>
        <position position="24"/>
    </location>
</feature>
<dbReference type="PANTHER" id="PTHR32125:SF4">
    <property type="entry name" value="2-C-METHYL-D-ERYTHRITOL 4-PHOSPHATE CYTIDYLYLTRANSFERASE, CHLOROPLASTIC"/>
    <property type="match status" value="1"/>
</dbReference>
<comment type="pathway">
    <text evidence="4">Isoprenoid biosynthesis; isopentenyl diphosphate biosynthesis via DXP pathway; isopentenyl diphosphate from 1-deoxy-D-xylulose 5-phosphate: step 2/6.</text>
</comment>
<protein>
    <recommendedName>
        <fullName evidence="4">2-C-methyl-D-erythritol 4-phosphate cytidylyltransferase</fullName>
        <ecNumber evidence="4">2.7.7.60</ecNumber>
    </recommendedName>
    <alternativeName>
        <fullName evidence="4">4-diphosphocytidyl-2C-methyl-D-erythritol synthase</fullName>
    </alternativeName>
    <alternativeName>
        <fullName evidence="4">MEP cytidylyltransferase</fullName>
        <shortName evidence="4">MCT</shortName>
    </alternativeName>
</protein>
<dbReference type="Pfam" id="PF01128">
    <property type="entry name" value="IspD"/>
    <property type="match status" value="1"/>
</dbReference>
<evidence type="ECO:0000256" key="4">
    <source>
        <dbReference type="HAMAP-Rule" id="MF_00108"/>
    </source>
</evidence>
<evidence type="ECO:0000256" key="2">
    <source>
        <dbReference type="ARBA" id="ARBA00022695"/>
    </source>
</evidence>
<comment type="caution">
    <text evidence="5">The sequence shown here is derived from an EMBL/GenBank/DDBJ whole genome shotgun (WGS) entry which is preliminary data.</text>
</comment>
<proteinExistence type="inferred from homology"/>
<keyword evidence="3 4" id="KW-0414">Isoprene biosynthesis</keyword>
<dbReference type="Proteomes" id="UP000649826">
    <property type="component" value="Unassembled WGS sequence"/>
</dbReference>
<feature type="site" description="Positions MEP for the nucleophilic attack" evidence="4">
    <location>
        <position position="216"/>
    </location>
</feature>
<accession>A0ABR7IJZ5</accession>
<keyword evidence="1 4" id="KW-0808">Transferase</keyword>
<dbReference type="NCBIfam" id="TIGR00453">
    <property type="entry name" value="ispD"/>
    <property type="match status" value="1"/>
</dbReference>
<evidence type="ECO:0000313" key="5">
    <source>
        <dbReference type="EMBL" id="MBC5780352.1"/>
    </source>
</evidence>
<dbReference type="PANTHER" id="PTHR32125">
    <property type="entry name" value="2-C-METHYL-D-ERYTHRITOL 4-PHOSPHATE CYTIDYLYLTRANSFERASE, CHLOROPLASTIC"/>
    <property type="match status" value="1"/>
</dbReference>
<organism evidence="5 6">
    <name type="scientific">Blautia difficilis</name>
    <dbReference type="NCBI Taxonomy" id="2763027"/>
    <lineage>
        <taxon>Bacteria</taxon>
        <taxon>Bacillati</taxon>
        <taxon>Bacillota</taxon>
        <taxon>Clostridia</taxon>
        <taxon>Lachnospirales</taxon>
        <taxon>Lachnospiraceae</taxon>
        <taxon>Blautia</taxon>
    </lineage>
</organism>
<dbReference type="RefSeq" id="WP_186995246.1">
    <property type="nucleotide sequence ID" value="NZ_JACOQG010000020.1"/>
</dbReference>
<gene>
    <name evidence="4 5" type="primary">ispD</name>
    <name evidence="5" type="ORF">H8Z82_11985</name>
</gene>
<dbReference type="GO" id="GO:0050518">
    <property type="term" value="F:2-C-methyl-D-erythritol 4-phosphate cytidylyltransferase activity"/>
    <property type="evidence" value="ECO:0007669"/>
    <property type="project" value="UniProtKB-EC"/>
</dbReference>
<name>A0ABR7IJZ5_9FIRM</name>
<dbReference type="Gene3D" id="3.90.550.10">
    <property type="entry name" value="Spore Coat Polysaccharide Biosynthesis Protein SpsA, Chain A"/>
    <property type="match status" value="1"/>
</dbReference>
<evidence type="ECO:0000256" key="3">
    <source>
        <dbReference type="ARBA" id="ARBA00023229"/>
    </source>
</evidence>
<dbReference type="InterPro" id="IPR050088">
    <property type="entry name" value="IspD/TarI_cytidylyltransf_bact"/>
</dbReference>
<dbReference type="EC" id="2.7.7.60" evidence="4"/>
<feature type="site" description="Transition state stabilizer" evidence="4">
    <location>
        <position position="17"/>
    </location>
</feature>
<dbReference type="SUPFAM" id="SSF53448">
    <property type="entry name" value="Nucleotide-diphospho-sugar transferases"/>
    <property type="match status" value="1"/>
</dbReference>
<dbReference type="CDD" id="cd02516">
    <property type="entry name" value="CDP-ME_synthetase"/>
    <property type="match status" value="1"/>
</dbReference>
<comment type="function">
    <text evidence="4">Catalyzes the formation of 4-diphosphocytidyl-2-C-methyl-D-erythritol from CTP and 2-C-methyl-D-erythritol 4-phosphate (MEP).</text>
</comment>
<sequence length="235" mass="26529">MTENNTAIVLAAGQGKRMQSKIQKQFLEIQGYPVLYYSLRCFQESPLIRNIILVTGEKTVSYCKEEIVDKYGFTKVTSVIAGGKERYDSVYAGLCACSEIPCDYVFIHDGARPFITEEMLERGLERTRETGACVLGMPSKDTVKLADENAFVKSTPERNYVWTIQTPQIFSYSLIKTAHDKIRRKDMSNITDDAMVVEQETGVKVALAKGSYQNIKITTPEDLWIAEAFLQFGKM</sequence>
<dbReference type="HAMAP" id="MF_00108">
    <property type="entry name" value="IspD"/>
    <property type="match status" value="1"/>
</dbReference>
<evidence type="ECO:0000256" key="1">
    <source>
        <dbReference type="ARBA" id="ARBA00022679"/>
    </source>
</evidence>